<reference evidence="1 2" key="1">
    <citation type="submission" date="2016-12" db="EMBL/GenBank/DDBJ databases">
        <title>Comparison of Traditional DNA-DNA Hybridization with In Silico Genomic Analysis.</title>
        <authorList>
            <person name="Nicholson A.C."/>
            <person name="Humrighouse B.W."/>
            <person name="Graziano J."/>
            <person name="Lasker B."/>
            <person name="Whitney A.M."/>
            <person name="Mcquiston J.R."/>
        </authorList>
    </citation>
    <scope>NUCLEOTIDE SEQUENCE [LARGE SCALE GENOMIC DNA]</scope>
    <source>
        <strain evidence="1 2">H2240</strain>
    </source>
</reference>
<proteinExistence type="predicted"/>
<evidence type="ECO:0000313" key="2">
    <source>
        <dbReference type="Proteomes" id="UP000196878"/>
    </source>
</evidence>
<sequence length="59" mass="6156">MRFSGVAPNASARVAIGRAPACSPGVQRPESCNDALPLRKALSRLPERELNDIGAALAI</sequence>
<accession>A0A212AER5</accession>
<dbReference type="EMBL" id="NIPW01000006">
    <property type="protein sequence ID" value="OWJ79905.1"/>
    <property type="molecule type" value="Genomic_DNA"/>
</dbReference>
<protein>
    <submittedName>
        <fullName evidence="1">Uncharacterized protein</fullName>
    </submittedName>
</protein>
<gene>
    <name evidence="1" type="ORF">CDV49_03740</name>
</gene>
<name>A0A212AER5_9RHOB</name>
<dbReference type="Proteomes" id="UP000196878">
    <property type="component" value="Unassembled WGS sequence"/>
</dbReference>
<comment type="caution">
    <text evidence="1">The sequence shown here is derived from an EMBL/GenBank/DDBJ whole genome shotgun (WGS) entry which is preliminary data.</text>
</comment>
<keyword evidence="2" id="KW-1185">Reference proteome</keyword>
<organism evidence="1 2">
    <name type="scientific">Haematobacter genomosp. 1</name>
    <dbReference type="NCBI Taxonomy" id="366618"/>
    <lineage>
        <taxon>Bacteria</taxon>
        <taxon>Pseudomonadati</taxon>
        <taxon>Pseudomonadota</taxon>
        <taxon>Alphaproteobacteria</taxon>
        <taxon>Rhodobacterales</taxon>
        <taxon>Paracoccaceae</taxon>
        <taxon>Haematobacter</taxon>
    </lineage>
</organism>
<evidence type="ECO:0000313" key="1">
    <source>
        <dbReference type="EMBL" id="OWJ79905.1"/>
    </source>
</evidence>
<dbReference type="AlphaFoldDB" id="A0A212AER5"/>